<evidence type="ECO:0000313" key="2">
    <source>
        <dbReference type="Proteomes" id="UP000091897"/>
    </source>
</evidence>
<organism evidence="1 2">
    <name type="scientific">Bordetella bronchialis</name>
    <dbReference type="NCBI Taxonomy" id="463025"/>
    <lineage>
        <taxon>Bacteria</taxon>
        <taxon>Pseudomonadati</taxon>
        <taxon>Pseudomonadota</taxon>
        <taxon>Betaproteobacteria</taxon>
        <taxon>Burkholderiales</taxon>
        <taxon>Alcaligenaceae</taxon>
        <taxon>Bordetella</taxon>
    </lineage>
</organism>
<protein>
    <recommendedName>
        <fullName evidence="3">RHS repeat-associated core domain-containing protein</fullName>
    </recommendedName>
</protein>
<dbReference type="InterPro" id="IPR022385">
    <property type="entry name" value="Rhs_assc_core"/>
</dbReference>
<reference evidence="1 2" key="1">
    <citation type="submission" date="2016-06" db="EMBL/GenBank/DDBJ databases">
        <title>Complete genome sequences of Bordetella bronchialis and Bordetella flabilis.</title>
        <authorList>
            <person name="LiPuma J.J."/>
            <person name="Spilker T."/>
        </authorList>
    </citation>
    <scope>NUCLEOTIDE SEQUENCE [LARGE SCALE GENOMIC DNA]</scope>
    <source>
        <strain evidence="1 2">AU3182</strain>
    </source>
</reference>
<evidence type="ECO:0008006" key="3">
    <source>
        <dbReference type="Google" id="ProtNLM"/>
    </source>
</evidence>
<dbReference type="Gene3D" id="2.180.10.10">
    <property type="entry name" value="RHS repeat-associated core"/>
    <property type="match status" value="1"/>
</dbReference>
<dbReference type="Proteomes" id="UP000091897">
    <property type="component" value="Chromosome"/>
</dbReference>
<keyword evidence="2" id="KW-1185">Reference proteome</keyword>
<dbReference type="NCBIfam" id="TIGR03696">
    <property type="entry name" value="Rhs_assc_core"/>
    <property type="match status" value="1"/>
</dbReference>
<name>A0ABM6CTN8_9BORD</name>
<sequence>MRFNAADELSPFGLGGINAYTYCAGDPVNHSDPSGHIGIWEDIIATSFEDAARKQRESRLPDADSYSEAKQQYADDLAKYMHQSMAAQDALAASAGPVPAPPSPLAFDARHEPRKFESLGPTNAQATTTGATAARPLARQARHMQAKPIVSLQPQHALIAAGIAADIPREQLTFARVLERIGTTSFNTLGAATIPRQTMDRFIEVLKLHKIRATDLPDYERGRVFVKFGYLHEPKTLVGLQTAIRKGRDVQANIERLHWLGFDPPDPPA</sequence>
<gene>
    <name evidence="1" type="ORF">BAU06_15090</name>
</gene>
<evidence type="ECO:0000313" key="1">
    <source>
        <dbReference type="EMBL" id="ANN67448.1"/>
    </source>
</evidence>
<dbReference type="EMBL" id="CP016170">
    <property type="protein sequence ID" value="ANN67448.1"/>
    <property type="molecule type" value="Genomic_DNA"/>
</dbReference>
<accession>A0ABM6CTN8</accession>
<proteinExistence type="predicted"/>